<organism evidence="1 2">
    <name type="scientific">Dipteronia dyeriana</name>
    <dbReference type="NCBI Taxonomy" id="168575"/>
    <lineage>
        <taxon>Eukaryota</taxon>
        <taxon>Viridiplantae</taxon>
        <taxon>Streptophyta</taxon>
        <taxon>Embryophyta</taxon>
        <taxon>Tracheophyta</taxon>
        <taxon>Spermatophyta</taxon>
        <taxon>Magnoliopsida</taxon>
        <taxon>eudicotyledons</taxon>
        <taxon>Gunneridae</taxon>
        <taxon>Pentapetalae</taxon>
        <taxon>rosids</taxon>
        <taxon>malvids</taxon>
        <taxon>Sapindales</taxon>
        <taxon>Sapindaceae</taxon>
        <taxon>Hippocastanoideae</taxon>
        <taxon>Acereae</taxon>
        <taxon>Dipteronia</taxon>
    </lineage>
</organism>
<name>A0AAD9TPZ4_9ROSI</name>
<sequence>MAIQSSSSNQSQISSGFTATNSSAMKFSTISKSLNFNLSIKLGKTNFVLWKTQVLPTIQALDIEEYVCGLNQPANRYINVEITTESGEKTVEQRISQESIN</sequence>
<accession>A0AAD9TPZ4</accession>
<dbReference type="Proteomes" id="UP001280121">
    <property type="component" value="Unassembled WGS sequence"/>
</dbReference>
<keyword evidence="2" id="KW-1185">Reference proteome</keyword>
<dbReference type="EMBL" id="JANJYI010000008">
    <property type="protein sequence ID" value="KAK2640087.1"/>
    <property type="molecule type" value="Genomic_DNA"/>
</dbReference>
<comment type="caution">
    <text evidence="1">The sequence shown here is derived from an EMBL/GenBank/DDBJ whole genome shotgun (WGS) entry which is preliminary data.</text>
</comment>
<protein>
    <submittedName>
        <fullName evidence="1">Uncharacterized protein</fullName>
    </submittedName>
</protein>
<proteinExistence type="predicted"/>
<gene>
    <name evidence="1" type="ORF">Ddye_027882</name>
</gene>
<evidence type="ECO:0000313" key="1">
    <source>
        <dbReference type="EMBL" id="KAK2640087.1"/>
    </source>
</evidence>
<reference evidence="1" key="1">
    <citation type="journal article" date="2023" name="Plant J.">
        <title>Genome sequences and population genomics provide insights into the demographic history, inbreeding, and mutation load of two 'living fossil' tree species of Dipteronia.</title>
        <authorList>
            <person name="Feng Y."/>
            <person name="Comes H.P."/>
            <person name="Chen J."/>
            <person name="Zhu S."/>
            <person name="Lu R."/>
            <person name="Zhang X."/>
            <person name="Li P."/>
            <person name="Qiu J."/>
            <person name="Olsen K.M."/>
            <person name="Qiu Y."/>
        </authorList>
    </citation>
    <scope>NUCLEOTIDE SEQUENCE</scope>
    <source>
        <strain evidence="1">KIB01</strain>
    </source>
</reference>
<dbReference type="AlphaFoldDB" id="A0AAD9TPZ4"/>
<evidence type="ECO:0000313" key="2">
    <source>
        <dbReference type="Proteomes" id="UP001280121"/>
    </source>
</evidence>